<evidence type="ECO:0000256" key="6">
    <source>
        <dbReference type="SAM" id="SignalP"/>
    </source>
</evidence>
<organism evidence="7 8">
    <name type="scientific">Nicotiana attenuata</name>
    <name type="common">Coyote tobacco</name>
    <dbReference type="NCBI Taxonomy" id="49451"/>
    <lineage>
        <taxon>Eukaryota</taxon>
        <taxon>Viridiplantae</taxon>
        <taxon>Streptophyta</taxon>
        <taxon>Embryophyta</taxon>
        <taxon>Tracheophyta</taxon>
        <taxon>Spermatophyta</taxon>
        <taxon>Magnoliopsida</taxon>
        <taxon>eudicotyledons</taxon>
        <taxon>Gunneridae</taxon>
        <taxon>Pentapetalae</taxon>
        <taxon>asterids</taxon>
        <taxon>lamiids</taxon>
        <taxon>Solanales</taxon>
        <taxon>Solanaceae</taxon>
        <taxon>Nicotianoideae</taxon>
        <taxon>Nicotianeae</taxon>
        <taxon>Nicotiana</taxon>
    </lineage>
</organism>
<feature type="chain" id="PRO_5016284928" evidence="6">
    <location>
        <begin position="30"/>
        <end position="94"/>
    </location>
</feature>
<comment type="similarity">
    <text evidence="1">Belongs to the DEFL family.</text>
</comment>
<dbReference type="PANTHER" id="PTHR48224:SF1">
    <property type="entry name" value="DEFENSIN-LIKE PROTEIN 270"/>
    <property type="match status" value="1"/>
</dbReference>
<keyword evidence="6" id="KW-0732">Signal</keyword>
<reference evidence="7" key="1">
    <citation type="submission" date="2016-11" db="EMBL/GenBank/DDBJ databases">
        <title>The genome of Nicotiana attenuata.</title>
        <authorList>
            <person name="Xu S."/>
            <person name="Brockmoeller T."/>
            <person name="Gaquerel E."/>
            <person name="Navarro A."/>
            <person name="Kuhl H."/>
            <person name="Gase K."/>
            <person name="Ling Z."/>
            <person name="Zhou W."/>
            <person name="Kreitzer C."/>
            <person name="Stanke M."/>
            <person name="Tang H."/>
            <person name="Lyons E."/>
            <person name="Pandey P."/>
            <person name="Pandey S.P."/>
            <person name="Timmermann B."/>
            <person name="Baldwin I.T."/>
        </authorList>
    </citation>
    <scope>NUCLEOTIDE SEQUENCE [LARGE SCALE GENOMIC DNA]</scope>
    <source>
        <strain evidence="7">UT</strain>
    </source>
</reference>
<proteinExistence type="inferred from homology"/>
<dbReference type="Proteomes" id="UP000187609">
    <property type="component" value="Unassembled WGS sequence"/>
</dbReference>
<evidence type="ECO:0000313" key="8">
    <source>
        <dbReference type="Proteomes" id="UP000187609"/>
    </source>
</evidence>
<evidence type="ECO:0000256" key="1">
    <source>
        <dbReference type="ARBA" id="ARBA00006722"/>
    </source>
</evidence>
<keyword evidence="3" id="KW-0295">Fungicide</keyword>
<feature type="signal peptide" evidence="6">
    <location>
        <begin position="1"/>
        <end position="29"/>
    </location>
</feature>
<keyword evidence="5" id="KW-1015">Disulfide bond</keyword>
<dbReference type="PANTHER" id="PTHR48224">
    <property type="entry name" value="DEFENSIN-LIKE PROTEIN 270-RELATED"/>
    <property type="match status" value="1"/>
</dbReference>
<dbReference type="Pfam" id="PF25052">
    <property type="entry name" value="AtDEF-like"/>
    <property type="match status" value="1"/>
</dbReference>
<gene>
    <name evidence="7" type="ORF">A4A49_28783</name>
</gene>
<dbReference type="Gramene" id="OIT29490">
    <property type="protein sequence ID" value="OIT29490"/>
    <property type="gene ID" value="A4A49_28783"/>
</dbReference>
<dbReference type="GO" id="GO:0031640">
    <property type="term" value="P:killing of cells of another organism"/>
    <property type="evidence" value="ECO:0007669"/>
    <property type="project" value="UniProtKB-KW"/>
</dbReference>
<dbReference type="InterPro" id="IPR010851">
    <property type="entry name" value="DEFL"/>
</dbReference>
<comment type="caution">
    <text evidence="7">The sequence shown here is derived from an EMBL/GenBank/DDBJ whole genome shotgun (WGS) entry which is preliminary data.</text>
</comment>
<dbReference type="EMBL" id="MJEQ01001770">
    <property type="protein sequence ID" value="OIT29490.1"/>
    <property type="molecule type" value="Genomic_DNA"/>
</dbReference>
<keyword evidence="8" id="KW-1185">Reference proteome</keyword>
<accession>A0A314KJS3</accession>
<sequence>MNISKTQMDSLKFLFVILLILFLLVPSQATGDVETNQDFSSDCIFTSKCKARSDCDGPCTDLGPLIGLCVPNPDPTGGLICCCIDSKKRDRIPN</sequence>
<evidence type="ECO:0000256" key="5">
    <source>
        <dbReference type="ARBA" id="ARBA00023157"/>
    </source>
</evidence>
<dbReference type="AlphaFoldDB" id="A0A314KJS3"/>
<name>A0A314KJS3_NICAT</name>
<protein>
    <submittedName>
        <fullName evidence="7">Uncharacterized protein</fullName>
    </submittedName>
</protein>
<keyword evidence="2" id="KW-0929">Antimicrobial</keyword>
<evidence type="ECO:0000256" key="2">
    <source>
        <dbReference type="ARBA" id="ARBA00022529"/>
    </source>
</evidence>
<dbReference type="GO" id="GO:0050832">
    <property type="term" value="P:defense response to fungus"/>
    <property type="evidence" value="ECO:0007669"/>
    <property type="project" value="UniProtKB-KW"/>
</dbReference>
<evidence type="ECO:0000313" key="7">
    <source>
        <dbReference type="EMBL" id="OIT29490.1"/>
    </source>
</evidence>
<evidence type="ECO:0000256" key="3">
    <source>
        <dbReference type="ARBA" id="ARBA00022577"/>
    </source>
</evidence>
<keyword evidence="4" id="KW-0611">Plant defense</keyword>
<evidence type="ECO:0000256" key="4">
    <source>
        <dbReference type="ARBA" id="ARBA00022821"/>
    </source>
</evidence>